<dbReference type="Pfam" id="PF01047">
    <property type="entry name" value="MarR"/>
    <property type="match status" value="1"/>
</dbReference>
<protein>
    <submittedName>
        <fullName evidence="4">MarR family transcriptional regulator</fullName>
    </submittedName>
</protein>
<dbReference type="EMBL" id="WOFV02000034">
    <property type="protein sequence ID" value="NAS18458.1"/>
    <property type="molecule type" value="Genomic_DNA"/>
</dbReference>
<reference evidence="4 5" key="1">
    <citation type="submission" date="2020-01" db="EMBL/GenBank/DDBJ databases">
        <title>Genome sequence of a 1,3-propanediol producer, Clostridium butyricum S3.</title>
        <authorList>
            <person name="Zhou J."/>
        </authorList>
    </citation>
    <scope>NUCLEOTIDE SEQUENCE [LARGE SCALE GENOMIC DNA]</scope>
    <source>
        <strain evidence="4 5">S3</strain>
    </source>
</reference>
<dbReference type="InterPro" id="IPR036390">
    <property type="entry name" value="WH_DNA-bd_sf"/>
</dbReference>
<dbReference type="SMART" id="SM00347">
    <property type="entry name" value="HTH_MARR"/>
    <property type="match status" value="1"/>
</dbReference>
<name>A0A5Q2SMX1_CLOBU</name>
<dbReference type="SUPFAM" id="SSF46785">
    <property type="entry name" value="Winged helix' DNA-binding domain"/>
    <property type="match status" value="1"/>
</dbReference>
<dbReference type="InterPro" id="IPR000835">
    <property type="entry name" value="HTH_MarR-typ"/>
</dbReference>
<sequence length="148" mass="17465">MMDLHKEEPVVGGMIQHIAHAMFKETNRDLLQYNLTGVQANVLVYLFFHEKDENIFQKDIEKHLNLTNPTVTGIVKRLEQKEMIHRHCRKEDARYKCHVLTDKGREFAKLAVDYMKNEKEKQILKGFSDDEADFLIRLLNRILKNLGE</sequence>
<dbReference type="GO" id="GO:0003700">
    <property type="term" value="F:DNA-binding transcription factor activity"/>
    <property type="evidence" value="ECO:0007669"/>
    <property type="project" value="InterPro"/>
</dbReference>
<evidence type="ECO:0000313" key="4">
    <source>
        <dbReference type="EMBL" id="NAS18458.1"/>
    </source>
</evidence>
<keyword evidence="1" id="KW-0805">Transcription regulation</keyword>
<dbReference type="PANTHER" id="PTHR42756:SF1">
    <property type="entry name" value="TRANSCRIPTIONAL REPRESSOR OF EMRAB OPERON"/>
    <property type="match status" value="1"/>
</dbReference>
<dbReference type="PANTHER" id="PTHR42756">
    <property type="entry name" value="TRANSCRIPTIONAL REGULATOR, MARR"/>
    <property type="match status" value="1"/>
</dbReference>
<dbReference type="RefSeq" id="WP_003414455.1">
    <property type="nucleotide sequence ID" value="NZ_BKBC01000026.1"/>
</dbReference>
<dbReference type="PRINTS" id="PR00598">
    <property type="entry name" value="HTHMARR"/>
</dbReference>
<proteinExistence type="predicted"/>
<evidence type="ECO:0000256" key="2">
    <source>
        <dbReference type="ARBA" id="ARBA00023125"/>
    </source>
</evidence>
<gene>
    <name evidence="4" type="ORF">GND98_011400</name>
</gene>
<keyword evidence="2" id="KW-0238">DNA-binding</keyword>
<keyword evidence="3" id="KW-0804">Transcription</keyword>
<evidence type="ECO:0000256" key="1">
    <source>
        <dbReference type="ARBA" id="ARBA00023015"/>
    </source>
</evidence>
<dbReference type="AlphaFoldDB" id="A0A5Q2SMX1"/>
<dbReference type="PROSITE" id="PS50995">
    <property type="entry name" value="HTH_MARR_2"/>
    <property type="match status" value="1"/>
</dbReference>
<organism evidence="4 5">
    <name type="scientific">Clostridium butyricum</name>
    <dbReference type="NCBI Taxonomy" id="1492"/>
    <lineage>
        <taxon>Bacteria</taxon>
        <taxon>Bacillati</taxon>
        <taxon>Bacillota</taxon>
        <taxon>Clostridia</taxon>
        <taxon>Eubacteriales</taxon>
        <taxon>Clostridiaceae</taxon>
        <taxon>Clostridium</taxon>
    </lineage>
</organism>
<dbReference type="Proteomes" id="UP000474042">
    <property type="component" value="Unassembled WGS sequence"/>
</dbReference>
<accession>A0A5Q2SMX1</accession>
<evidence type="ECO:0000256" key="3">
    <source>
        <dbReference type="ARBA" id="ARBA00023163"/>
    </source>
</evidence>
<comment type="caution">
    <text evidence="4">The sequence shown here is derived from an EMBL/GenBank/DDBJ whole genome shotgun (WGS) entry which is preliminary data.</text>
</comment>
<dbReference type="GO" id="GO:0003677">
    <property type="term" value="F:DNA binding"/>
    <property type="evidence" value="ECO:0007669"/>
    <property type="project" value="UniProtKB-KW"/>
</dbReference>
<dbReference type="InterPro" id="IPR036388">
    <property type="entry name" value="WH-like_DNA-bd_sf"/>
</dbReference>
<evidence type="ECO:0000313" key="5">
    <source>
        <dbReference type="Proteomes" id="UP000474042"/>
    </source>
</evidence>
<dbReference type="Gene3D" id="1.10.10.10">
    <property type="entry name" value="Winged helix-like DNA-binding domain superfamily/Winged helix DNA-binding domain"/>
    <property type="match status" value="1"/>
</dbReference>